<evidence type="ECO:0000313" key="2">
    <source>
        <dbReference type="Proteomes" id="UP000199537"/>
    </source>
</evidence>
<dbReference type="AlphaFoldDB" id="A0A1I7N9R6"/>
<name>A0A1I7N9R6_9BACT</name>
<gene>
    <name evidence="1" type="ORF">SAMN05660895_1034</name>
</gene>
<dbReference type="STRING" id="1393122.SAMN05660895_1034"/>
<dbReference type="Pfam" id="PF09697">
    <property type="entry name" value="Porph_ging"/>
    <property type="match status" value="1"/>
</dbReference>
<dbReference type="OrthoDB" id="1440774at2"/>
<evidence type="ECO:0000313" key="1">
    <source>
        <dbReference type="EMBL" id="SFV31296.1"/>
    </source>
</evidence>
<keyword evidence="2" id="KW-1185">Reference proteome</keyword>
<dbReference type="RefSeq" id="WP_092458620.1">
    <property type="nucleotide sequence ID" value="NZ_FPCJ01000001.1"/>
</dbReference>
<reference evidence="2" key="1">
    <citation type="submission" date="2016-10" db="EMBL/GenBank/DDBJ databases">
        <authorList>
            <person name="Varghese N."/>
            <person name="Submissions S."/>
        </authorList>
    </citation>
    <scope>NUCLEOTIDE SEQUENCE [LARGE SCALE GENOMIC DNA]</scope>
    <source>
        <strain evidence="2">DSM 14807</strain>
    </source>
</reference>
<organism evidence="1 2">
    <name type="scientific">Thermoflavifilum thermophilum</name>
    <dbReference type="NCBI Taxonomy" id="1393122"/>
    <lineage>
        <taxon>Bacteria</taxon>
        <taxon>Pseudomonadati</taxon>
        <taxon>Bacteroidota</taxon>
        <taxon>Chitinophagia</taxon>
        <taxon>Chitinophagales</taxon>
        <taxon>Chitinophagaceae</taxon>
        <taxon>Thermoflavifilum</taxon>
    </lineage>
</organism>
<dbReference type="NCBIfam" id="TIGR01200">
    <property type="entry name" value="GLPGLI"/>
    <property type="match status" value="1"/>
</dbReference>
<dbReference type="Proteomes" id="UP000199537">
    <property type="component" value="Unassembled WGS sequence"/>
</dbReference>
<dbReference type="InterPro" id="IPR005901">
    <property type="entry name" value="GLPGLI"/>
</dbReference>
<sequence>MKKRISLFAFTICTVIGYAQTNYTCVYVPLHKKGNLLNDSVSFKSANGEIYQCVLQGNAKHSVFYVVQNTLHAGQDTAIHLMQDAESDSADAHHVHMTMHVELPLSYDDTTVYVVKDFIGKRILFKYTNEFPRIVMSNLYADTLYPMEWKTDNHEIRNFGNLMCFKATTVYKNQRIEAWYCPDIPISDGPWKLGGLPGLIVSCKIGDNDGFTLSSFHTSQSTSLFTDHIQSILRKSYPGYQEFRKFIDKEVHQFIQKARVVFSNKKQNCVQCATQSMQELYVTIPYEGISYHANL</sequence>
<protein>
    <submittedName>
        <fullName evidence="1">GLPGLI family protein</fullName>
    </submittedName>
</protein>
<accession>A0A1I7N9R6</accession>
<dbReference type="EMBL" id="FPCJ01000001">
    <property type="protein sequence ID" value="SFV31296.1"/>
    <property type="molecule type" value="Genomic_DNA"/>
</dbReference>
<proteinExistence type="predicted"/>